<evidence type="ECO:0000313" key="3">
    <source>
        <dbReference type="EMBL" id="COX67905.1"/>
    </source>
</evidence>
<accession>A0A655JS79</accession>
<feature type="region of interest" description="Disordered" evidence="1">
    <location>
        <begin position="1"/>
        <end position="25"/>
    </location>
</feature>
<sequence length="107" mass="11628">MAGDAGRQAAGFASDIVDDNRDNRPPELLELGPACLVAQHLRRSRVPLDAFVFGRETHVGPGEVDSPHFTTVAVYRVLKFGQRQPVVDHDEPSLALHGRFRASVGEG</sequence>
<evidence type="ECO:0000313" key="2">
    <source>
        <dbReference type="EMBL" id="COW95139.1"/>
    </source>
</evidence>
<dbReference type="AlphaFoldDB" id="A0A655JS79"/>
<reference evidence="4 5" key="1">
    <citation type="submission" date="2015-03" db="EMBL/GenBank/DDBJ databases">
        <authorList>
            <consortium name="Pathogen Informatics"/>
        </authorList>
    </citation>
    <scope>NUCLEOTIDE SEQUENCE [LARGE SCALE GENOMIC DNA]</scope>
    <source>
        <strain evidence="2 5">G09801536</strain>
        <strain evidence="3 4">M09401471</strain>
    </source>
</reference>
<organism evidence="3 4">
    <name type="scientific">Mycobacterium tuberculosis</name>
    <dbReference type="NCBI Taxonomy" id="1773"/>
    <lineage>
        <taxon>Bacteria</taxon>
        <taxon>Bacillati</taxon>
        <taxon>Actinomycetota</taxon>
        <taxon>Actinomycetes</taxon>
        <taxon>Mycobacteriales</taxon>
        <taxon>Mycobacteriaceae</taxon>
        <taxon>Mycobacterium</taxon>
        <taxon>Mycobacterium tuberculosis complex</taxon>
    </lineage>
</organism>
<gene>
    <name evidence="3" type="primary">glpD1</name>
    <name evidence="2" type="ORF">ERS007679_04505</name>
    <name evidence="3" type="ORF">ERS007720_04788</name>
</gene>
<protein>
    <submittedName>
        <fullName evidence="3">Glycerol-3-phosphate dehydrogenase GlpD1</fullName>
        <ecNumber evidence="3">1.1.5.3</ecNumber>
    </submittedName>
</protein>
<dbReference type="EMBL" id="CSAJ01001162">
    <property type="protein sequence ID" value="COX67905.1"/>
    <property type="molecule type" value="Genomic_DNA"/>
</dbReference>
<evidence type="ECO:0000313" key="4">
    <source>
        <dbReference type="Proteomes" id="UP000044938"/>
    </source>
</evidence>
<dbReference type="GO" id="GO:0004368">
    <property type="term" value="F:glycerol-3-phosphate dehydrogenase (quinone) activity"/>
    <property type="evidence" value="ECO:0007669"/>
    <property type="project" value="UniProtKB-EC"/>
</dbReference>
<evidence type="ECO:0000256" key="1">
    <source>
        <dbReference type="SAM" id="MobiDB-lite"/>
    </source>
</evidence>
<keyword evidence="3" id="KW-0560">Oxidoreductase</keyword>
<dbReference type="EMBL" id="CSAD01001193">
    <property type="protein sequence ID" value="COW95139.1"/>
    <property type="molecule type" value="Genomic_DNA"/>
</dbReference>
<proteinExistence type="predicted"/>
<dbReference type="EC" id="1.1.5.3" evidence="3"/>
<dbReference type="Proteomes" id="UP000045842">
    <property type="component" value="Unassembled WGS sequence"/>
</dbReference>
<evidence type="ECO:0000313" key="5">
    <source>
        <dbReference type="Proteomes" id="UP000045842"/>
    </source>
</evidence>
<dbReference type="Proteomes" id="UP000044938">
    <property type="component" value="Unassembled WGS sequence"/>
</dbReference>
<name>A0A655JS79_MYCTX</name>